<dbReference type="PANTHER" id="PTHR12121:SF100">
    <property type="entry name" value="POLY(A)-SPECIFIC RIBONUCLEASE"/>
    <property type="match status" value="1"/>
</dbReference>
<dbReference type="EMBL" id="BNCO01000038">
    <property type="protein sequence ID" value="GIL60100.1"/>
    <property type="molecule type" value="Genomic_DNA"/>
</dbReference>
<evidence type="ECO:0000313" key="2">
    <source>
        <dbReference type="EMBL" id="GIL60100.1"/>
    </source>
</evidence>
<dbReference type="Gene3D" id="3.60.10.10">
    <property type="entry name" value="Endonuclease/exonuclease/phosphatase"/>
    <property type="match status" value="1"/>
</dbReference>
<feature type="compositionally biased region" description="Low complexity" evidence="1">
    <location>
        <begin position="73"/>
        <end position="84"/>
    </location>
</feature>
<dbReference type="PANTHER" id="PTHR12121">
    <property type="entry name" value="CARBON CATABOLITE REPRESSOR PROTEIN 4"/>
    <property type="match status" value="1"/>
</dbReference>
<protein>
    <recommendedName>
        <fullName evidence="4">Endonuclease/exonuclease/phosphatase domain-containing protein</fullName>
    </recommendedName>
</protein>
<keyword evidence="3" id="KW-1185">Reference proteome</keyword>
<proteinExistence type="predicted"/>
<reference evidence="2" key="1">
    <citation type="journal article" date="2021" name="Proc. Natl. Acad. Sci. U.S.A.">
        <title>Three genomes in the algal genus Volvox reveal the fate of a haploid sex-determining region after a transition to homothallism.</title>
        <authorList>
            <person name="Yamamoto K."/>
            <person name="Hamaji T."/>
            <person name="Kawai-Toyooka H."/>
            <person name="Matsuzaki R."/>
            <person name="Takahashi F."/>
            <person name="Nishimura Y."/>
            <person name="Kawachi M."/>
            <person name="Noguchi H."/>
            <person name="Minakuchi Y."/>
            <person name="Umen J.G."/>
            <person name="Toyoda A."/>
            <person name="Nozaki H."/>
        </authorList>
    </citation>
    <scope>NUCLEOTIDE SEQUENCE</scope>
    <source>
        <strain evidence="2">NIES-3780</strain>
    </source>
</reference>
<dbReference type="InterPro" id="IPR050410">
    <property type="entry name" value="CCR4/nocturin_mRNA_transcr"/>
</dbReference>
<dbReference type="GO" id="GO:0000175">
    <property type="term" value="F:3'-5'-RNA exonuclease activity"/>
    <property type="evidence" value="ECO:0007669"/>
    <property type="project" value="TreeGrafter"/>
</dbReference>
<dbReference type="InterPro" id="IPR036691">
    <property type="entry name" value="Endo/exonu/phosph_ase_sf"/>
</dbReference>
<feature type="region of interest" description="Disordered" evidence="1">
    <location>
        <begin position="73"/>
        <end position="124"/>
    </location>
</feature>
<organism evidence="2 3">
    <name type="scientific">Volvox africanus</name>
    <dbReference type="NCBI Taxonomy" id="51714"/>
    <lineage>
        <taxon>Eukaryota</taxon>
        <taxon>Viridiplantae</taxon>
        <taxon>Chlorophyta</taxon>
        <taxon>core chlorophytes</taxon>
        <taxon>Chlorophyceae</taxon>
        <taxon>CS clade</taxon>
        <taxon>Chlamydomonadales</taxon>
        <taxon>Volvocaceae</taxon>
        <taxon>Volvox</taxon>
    </lineage>
</organism>
<feature type="compositionally biased region" description="Low complexity" evidence="1">
    <location>
        <begin position="92"/>
        <end position="124"/>
    </location>
</feature>
<dbReference type="Proteomes" id="UP000747399">
    <property type="component" value="Unassembled WGS sequence"/>
</dbReference>
<comment type="caution">
    <text evidence="2">The sequence shown here is derived from an EMBL/GenBank/DDBJ whole genome shotgun (WGS) entry which is preliminary data.</text>
</comment>
<sequence>LDADLDRVTATVEPPPQLAGPPSGHLVVRHPLRLKSSYMEVARAEPAFTSIHSGFMGTVDFIWYTADPILQQQHQQTQQDQQQQMKAEAEAEAGSEPAEAEAAPSPSPSEGGNPPVAPLSGQSSASGSAVAPVVVSCGCRGTAENVPAQELRQKQPQSCLQSLYGSCSAAAATASTNSADANSTAVHAPASASASEVAGVPGCRFQLVPVAVLLPPDLELLPRGLPAAGWGSDHISIMTEFELRPM</sequence>
<gene>
    <name evidence="2" type="ORF">Vafri_14764</name>
</gene>
<accession>A0A8J4BFH8</accession>
<name>A0A8J4BFH8_9CHLO</name>
<feature type="non-terminal residue" evidence="2">
    <location>
        <position position="1"/>
    </location>
</feature>
<feature type="region of interest" description="Disordered" evidence="1">
    <location>
        <begin position="1"/>
        <end position="25"/>
    </location>
</feature>
<evidence type="ECO:0000313" key="3">
    <source>
        <dbReference type="Proteomes" id="UP000747399"/>
    </source>
</evidence>
<evidence type="ECO:0008006" key="4">
    <source>
        <dbReference type="Google" id="ProtNLM"/>
    </source>
</evidence>
<evidence type="ECO:0000256" key="1">
    <source>
        <dbReference type="SAM" id="MobiDB-lite"/>
    </source>
</evidence>
<dbReference type="AlphaFoldDB" id="A0A8J4BFH8"/>